<dbReference type="Proteomes" id="UP000239576">
    <property type="component" value="Unassembled WGS sequence"/>
</dbReference>
<keyword evidence="2" id="KW-1185">Reference proteome</keyword>
<dbReference type="RefSeq" id="WP_106257026.1">
    <property type="nucleotide sequence ID" value="NZ_CAWNSW010000092.1"/>
</dbReference>
<reference evidence="2" key="1">
    <citation type="submission" date="2018-02" db="EMBL/GenBank/DDBJ databases">
        <authorList>
            <person name="Moore K."/>
            <person name="Momper L."/>
        </authorList>
    </citation>
    <scope>NUCLEOTIDE SEQUENCE [LARGE SCALE GENOMIC DNA]</scope>
    <source>
        <strain evidence="2">ULC18</strain>
    </source>
</reference>
<reference evidence="1 2" key="2">
    <citation type="submission" date="2018-03" db="EMBL/GenBank/DDBJ databases">
        <title>The ancient ancestry and fast evolution of plastids.</title>
        <authorList>
            <person name="Moore K.R."/>
            <person name="Magnabosco C."/>
            <person name="Momper L."/>
            <person name="Gold D.A."/>
            <person name="Bosak T."/>
            <person name="Fournier G.P."/>
        </authorList>
    </citation>
    <scope>NUCLEOTIDE SEQUENCE [LARGE SCALE GENOMIC DNA]</scope>
    <source>
        <strain evidence="1 2">ULC18</strain>
    </source>
</reference>
<dbReference type="InterPro" id="IPR021375">
    <property type="entry name" value="DUF2997"/>
</dbReference>
<comment type="caution">
    <text evidence="1">The sequence shown here is derived from an EMBL/GenBank/DDBJ whole genome shotgun (WGS) entry which is preliminary data.</text>
</comment>
<name>A0A2T1E5T0_9CYAN</name>
<evidence type="ECO:0000313" key="2">
    <source>
        <dbReference type="Proteomes" id="UP000239576"/>
    </source>
</evidence>
<gene>
    <name evidence="1" type="ORF">C7B82_14655</name>
</gene>
<dbReference type="Pfam" id="PF11211">
    <property type="entry name" value="DUF2997"/>
    <property type="match status" value="1"/>
</dbReference>
<accession>A0A2T1E5T0</accession>
<evidence type="ECO:0000313" key="1">
    <source>
        <dbReference type="EMBL" id="PSB28086.1"/>
    </source>
</evidence>
<evidence type="ECO:0008006" key="3">
    <source>
        <dbReference type="Google" id="ProtNLM"/>
    </source>
</evidence>
<dbReference type="AlphaFoldDB" id="A0A2T1E5T0"/>
<dbReference type="OrthoDB" id="488945at2"/>
<proteinExistence type="predicted"/>
<sequence>MAEYQRIEYRLAKDGTIAETVLNATGISCTEATVAIEQALGTVASQEFLPAYFEGDETSTVDILQSLQQRDSESVS</sequence>
<dbReference type="EMBL" id="PVWK01000083">
    <property type="protein sequence ID" value="PSB28086.1"/>
    <property type="molecule type" value="Genomic_DNA"/>
</dbReference>
<organism evidence="1 2">
    <name type="scientific">Stenomitos frigidus ULC18</name>
    <dbReference type="NCBI Taxonomy" id="2107698"/>
    <lineage>
        <taxon>Bacteria</taxon>
        <taxon>Bacillati</taxon>
        <taxon>Cyanobacteriota</taxon>
        <taxon>Cyanophyceae</taxon>
        <taxon>Leptolyngbyales</taxon>
        <taxon>Leptolyngbyaceae</taxon>
        <taxon>Stenomitos</taxon>
    </lineage>
</organism>
<protein>
    <recommendedName>
        <fullName evidence="3">DUF2997 domain-containing protein</fullName>
    </recommendedName>
</protein>